<dbReference type="InterPro" id="IPR010055">
    <property type="entry name" value="T2SS_protein-GspJ"/>
</dbReference>
<comment type="caution">
    <text evidence="1">The sequence shown here is derived from an EMBL/GenBank/DDBJ whole genome shotgun (WGS) entry which is preliminary data.</text>
</comment>
<dbReference type="Gene3D" id="2.10.70.20">
    <property type="entry name" value="gspk-gspi-gspj complex like domains"/>
    <property type="match status" value="1"/>
</dbReference>
<dbReference type="RefSeq" id="WP_379784325.1">
    <property type="nucleotide sequence ID" value="NZ_JBHSWW010000698.1"/>
</dbReference>
<sequence>VGRKFEFIGEEVSQSLAGAEETKDDTFQGYGEVYETRDLKQQRKNLLETLDKDHRLLRLVRADWVNFGQAQRSDLQHVTYAWHQGAIWRFFRPIDSEIFGDDPATDEVYIEDVSLARRIISDVNNVTVKYLVPGSPFETESSWSSVWPTTATRTSGPSSSSLPQAVEVVLELKELGEIKRVF</sequence>
<accession>A0ABD5SE87</accession>
<dbReference type="Gene3D" id="3.10.610.10">
    <property type="entry name" value="GSPII I/J protein-like"/>
    <property type="match status" value="1"/>
</dbReference>
<dbReference type="Proteomes" id="UP001596442">
    <property type="component" value="Unassembled WGS sequence"/>
</dbReference>
<reference evidence="1 2" key="1">
    <citation type="journal article" date="2019" name="Int. J. Syst. Evol. Microbiol.">
        <title>The Global Catalogue of Microorganisms (GCM) 10K type strain sequencing project: providing services to taxonomists for standard genome sequencing and annotation.</title>
        <authorList>
            <consortium name="The Broad Institute Genomics Platform"/>
            <consortium name="The Broad Institute Genome Sequencing Center for Infectious Disease"/>
            <person name="Wu L."/>
            <person name="Ma J."/>
        </authorList>
    </citation>
    <scope>NUCLEOTIDE SEQUENCE [LARGE SCALE GENOMIC DNA]</scope>
    <source>
        <strain evidence="1 2">CGMCC 1.3239</strain>
    </source>
</reference>
<protein>
    <submittedName>
        <fullName evidence="1">Type II secretion system protein GspJ</fullName>
    </submittedName>
</protein>
<dbReference type="InterPro" id="IPR045584">
    <property type="entry name" value="Pilin-like"/>
</dbReference>
<name>A0ABD5SE87_9EURY</name>
<gene>
    <name evidence="1" type="ORF">ACFQEU_17820</name>
</gene>
<dbReference type="SUPFAM" id="SSF54523">
    <property type="entry name" value="Pili subunits"/>
    <property type="match status" value="1"/>
</dbReference>
<proteinExistence type="predicted"/>
<feature type="non-terminal residue" evidence="1">
    <location>
        <position position="1"/>
    </location>
</feature>
<evidence type="ECO:0000313" key="2">
    <source>
        <dbReference type="Proteomes" id="UP001596442"/>
    </source>
</evidence>
<keyword evidence="2" id="KW-1185">Reference proteome</keyword>
<dbReference type="Pfam" id="PF11612">
    <property type="entry name" value="T2SSJ"/>
    <property type="match status" value="1"/>
</dbReference>
<organism evidence="1 2">
    <name type="scientific">Halorubrum tibetense</name>
    <dbReference type="NCBI Taxonomy" id="175631"/>
    <lineage>
        <taxon>Archaea</taxon>
        <taxon>Methanobacteriati</taxon>
        <taxon>Methanobacteriota</taxon>
        <taxon>Stenosarchaea group</taxon>
        <taxon>Halobacteria</taxon>
        <taxon>Halobacteriales</taxon>
        <taxon>Haloferacaceae</taxon>
        <taxon>Halorubrum</taxon>
    </lineage>
</organism>
<feature type="non-terminal residue" evidence="1">
    <location>
        <position position="182"/>
    </location>
</feature>
<dbReference type="AlphaFoldDB" id="A0ABD5SE87"/>
<dbReference type="EMBL" id="JBHSWW010000698">
    <property type="protein sequence ID" value="MFC6755310.1"/>
    <property type="molecule type" value="Genomic_DNA"/>
</dbReference>
<evidence type="ECO:0000313" key="1">
    <source>
        <dbReference type="EMBL" id="MFC6755310.1"/>
    </source>
</evidence>